<keyword evidence="1" id="KW-0812">Transmembrane</keyword>
<keyword evidence="1" id="KW-1133">Transmembrane helix</keyword>
<sequence length="158" mass="18035">MEQCREDDRNRLGIEMEQCRKGGRRRKGGKRSEPQLKAYFVESTRNRTLAAVGTLYSLCVTYFIFTRYIICFLLYIHYIINLEFFQTISLRALPSSSPHFVVNIIIFTLSTASAVLSPYLTPSISPFVIILLTPLPLALPSPSSPSLPSPCYRRLLHF</sequence>
<organism evidence="2">
    <name type="scientific">Cacopsylla melanoneura</name>
    <dbReference type="NCBI Taxonomy" id="428564"/>
    <lineage>
        <taxon>Eukaryota</taxon>
        <taxon>Metazoa</taxon>
        <taxon>Ecdysozoa</taxon>
        <taxon>Arthropoda</taxon>
        <taxon>Hexapoda</taxon>
        <taxon>Insecta</taxon>
        <taxon>Pterygota</taxon>
        <taxon>Neoptera</taxon>
        <taxon>Paraneoptera</taxon>
        <taxon>Hemiptera</taxon>
        <taxon>Sternorrhyncha</taxon>
        <taxon>Psylloidea</taxon>
        <taxon>Psyllidae</taxon>
        <taxon>Psyllinae</taxon>
        <taxon>Cacopsylla</taxon>
    </lineage>
</organism>
<feature type="transmembrane region" description="Helical" evidence="1">
    <location>
        <begin position="55"/>
        <end position="80"/>
    </location>
</feature>
<reference evidence="2" key="1">
    <citation type="submission" date="2021-05" db="EMBL/GenBank/DDBJ databases">
        <authorList>
            <person name="Alioto T."/>
            <person name="Alioto T."/>
            <person name="Gomez Garrido J."/>
        </authorList>
    </citation>
    <scope>NUCLEOTIDE SEQUENCE</scope>
</reference>
<dbReference type="EMBL" id="HBUF01265389">
    <property type="protein sequence ID" value="CAG6683984.1"/>
    <property type="molecule type" value="Transcribed_RNA"/>
</dbReference>
<proteinExistence type="predicted"/>
<feature type="transmembrane region" description="Helical" evidence="1">
    <location>
        <begin position="100"/>
        <end position="120"/>
    </location>
</feature>
<evidence type="ECO:0000313" key="2">
    <source>
        <dbReference type="EMBL" id="CAG6683984.1"/>
    </source>
</evidence>
<name>A0A8D8TCS8_9HEMI</name>
<dbReference type="AlphaFoldDB" id="A0A8D8TCS8"/>
<evidence type="ECO:0000256" key="1">
    <source>
        <dbReference type="SAM" id="Phobius"/>
    </source>
</evidence>
<accession>A0A8D8TCS8</accession>
<evidence type="ECO:0008006" key="3">
    <source>
        <dbReference type="Google" id="ProtNLM"/>
    </source>
</evidence>
<protein>
    <recommendedName>
        <fullName evidence="3">Transmembrane protein</fullName>
    </recommendedName>
</protein>
<keyword evidence="1" id="KW-0472">Membrane</keyword>